<evidence type="ECO:0000313" key="12">
    <source>
        <dbReference type="EMBL" id="NDY94557.1"/>
    </source>
</evidence>
<dbReference type="GO" id="GO:0043590">
    <property type="term" value="C:bacterial nucleoid"/>
    <property type="evidence" value="ECO:0007669"/>
    <property type="project" value="TreeGrafter"/>
</dbReference>
<comment type="similarity">
    <text evidence="2 9">Belongs to the RecN family.</text>
</comment>
<dbReference type="PIRSF" id="PIRSF003128">
    <property type="entry name" value="RecN"/>
    <property type="match status" value="1"/>
</dbReference>
<keyword evidence="10" id="KW-0175">Coiled coil</keyword>
<keyword evidence="5 9" id="KW-0227">DNA damage</keyword>
<dbReference type="GO" id="GO:0005524">
    <property type="term" value="F:ATP binding"/>
    <property type="evidence" value="ECO:0007669"/>
    <property type="project" value="UniProtKB-KW"/>
</dbReference>
<evidence type="ECO:0000256" key="4">
    <source>
        <dbReference type="ARBA" id="ARBA00022741"/>
    </source>
</evidence>
<evidence type="ECO:0000256" key="2">
    <source>
        <dbReference type="ARBA" id="ARBA00009441"/>
    </source>
</evidence>
<accession>A0A845USL9</accession>
<dbReference type="AlphaFoldDB" id="A0A845USL9"/>
<comment type="caution">
    <text evidence="12">The sequence shown here is derived from an EMBL/GenBank/DDBJ whole genome shotgun (WGS) entry which is preliminary data.</text>
</comment>
<dbReference type="RefSeq" id="WP_164209890.1">
    <property type="nucleotide sequence ID" value="NZ_JAAGSC010000031.1"/>
</dbReference>
<dbReference type="GO" id="GO:0006310">
    <property type="term" value="P:DNA recombination"/>
    <property type="evidence" value="ECO:0007669"/>
    <property type="project" value="InterPro"/>
</dbReference>
<dbReference type="PANTHER" id="PTHR11059">
    <property type="entry name" value="DNA REPAIR PROTEIN RECN"/>
    <property type="match status" value="1"/>
</dbReference>
<feature type="coiled-coil region" evidence="10">
    <location>
        <begin position="293"/>
        <end position="372"/>
    </location>
</feature>
<dbReference type="Gene3D" id="3.40.50.300">
    <property type="entry name" value="P-loop containing nucleotide triphosphate hydrolases"/>
    <property type="match status" value="2"/>
</dbReference>
<evidence type="ECO:0000256" key="7">
    <source>
        <dbReference type="ARBA" id="ARBA00023204"/>
    </source>
</evidence>
<evidence type="ECO:0000256" key="1">
    <source>
        <dbReference type="ARBA" id="ARBA00003618"/>
    </source>
</evidence>
<dbReference type="NCBIfam" id="NF008121">
    <property type="entry name" value="PRK10869.1"/>
    <property type="match status" value="1"/>
</dbReference>
<proteinExistence type="inferred from homology"/>
<protein>
    <recommendedName>
        <fullName evidence="3 9">DNA repair protein RecN</fullName>
    </recommendedName>
    <alternativeName>
        <fullName evidence="8 9">Recombination protein N</fullName>
    </alternativeName>
</protein>
<comment type="function">
    <text evidence="1 9">May be involved in recombinational repair of damaged DNA.</text>
</comment>
<dbReference type="CDD" id="cd03241">
    <property type="entry name" value="ABC_RecN"/>
    <property type="match status" value="2"/>
</dbReference>
<dbReference type="SUPFAM" id="SSF52540">
    <property type="entry name" value="P-loop containing nucleoside triphosphate hydrolases"/>
    <property type="match status" value="2"/>
</dbReference>
<keyword evidence="6" id="KW-0067">ATP-binding</keyword>
<dbReference type="Pfam" id="PF02463">
    <property type="entry name" value="SMC_N"/>
    <property type="match status" value="1"/>
</dbReference>
<dbReference type="EMBL" id="JAAGSC010000031">
    <property type="protein sequence ID" value="NDY94557.1"/>
    <property type="molecule type" value="Genomic_DNA"/>
</dbReference>
<evidence type="ECO:0000256" key="8">
    <source>
        <dbReference type="ARBA" id="ARBA00033408"/>
    </source>
</evidence>
<keyword evidence="7 9" id="KW-0234">DNA repair</keyword>
<dbReference type="GO" id="GO:0009432">
    <property type="term" value="P:SOS response"/>
    <property type="evidence" value="ECO:0007669"/>
    <property type="project" value="TreeGrafter"/>
</dbReference>
<evidence type="ECO:0000259" key="11">
    <source>
        <dbReference type="Pfam" id="PF02463"/>
    </source>
</evidence>
<dbReference type="PANTHER" id="PTHR11059:SF0">
    <property type="entry name" value="DNA REPAIR PROTEIN RECN"/>
    <property type="match status" value="1"/>
</dbReference>
<dbReference type="FunFam" id="3.40.50.300:FF:000319">
    <property type="entry name" value="DNA repair protein RecN"/>
    <property type="match status" value="1"/>
</dbReference>
<evidence type="ECO:0000256" key="5">
    <source>
        <dbReference type="ARBA" id="ARBA00022763"/>
    </source>
</evidence>
<keyword evidence="4" id="KW-0547">Nucleotide-binding</keyword>
<dbReference type="NCBIfam" id="TIGR00634">
    <property type="entry name" value="recN"/>
    <property type="match status" value="1"/>
</dbReference>
<evidence type="ECO:0000256" key="9">
    <source>
        <dbReference type="PIRNR" id="PIRNR003128"/>
    </source>
</evidence>
<feature type="domain" description="RecF/RecN/SMC N-terminal" evidence="11">
    <location>
        <begin position="2"/>
        <end position="511"/>
    </location>
</feature>
<organism evidence="12 13">
    <name type="scientific">Wenzhouxiangella limi</name>
    <dbReference type="NCBI Taxonomy" id="2707351"/>
    <lineage>
        <taxon>Bacteria</taxon>
        <taxon>Pseudomonadati</taxon>
        <taxon>Pseudomonadota</taxon>
        <taxon>Gammaproteobacteria</taxon>
        <taxon>Chromatiales</taxon>
        <taxon>Wenzhouxiangellaceae</taxon>
        <taxon>Wenzhouxiangella</taxon>
    </lineage>
</organism>
<dbReference type="Proteomes" id="UP000484885">
    <property type="component" value="Unassembled WGS sequence"/>
</dbReference>
<name>A0A845USL9_9GAMM</name>
<keyword evidence="13" id="KW-1185">Reference proteome</keyword>
<dbReference type="InterPro" id="IPR003395">
    <property type="entry name" value="RecF/RecN/SMC_N"/>
</dbReference>
<dbReference type="InterPro" id="IPR004604">
    <property type="entry name" value="DNA_recomb/repair_RecN"/>
</dbReference>
<gene>
    <name evidence="12" type="primary">recN</name>
    <name evidence="12" type="ORF">G3I74_02270</name>
</gene>
<evidence type="ECO:0000313" key="13">
    <source>
        <dbReference type="Proteomes" id="UP000484885"/>
    </source>
</evidence>
<dbReference type="GO" id="GO:0006281">
    <property type="term" value="P:DNA repair"/>
    <property type="evidence" value="ECO:0007669"/>
    <property type="project" value="UniProtKB-KW"/>
</dbReference>
<evidence type="ECO:0000256" key="6">
    <source>
        <dbReference type="ARBA" id="ARBA00022840"/>
    </source>
</evidence>
<dbReference type="InterPro" id="IPR027417">
    <property type="entry name" value="P-loop_NTPase"/>
</dbReference>
<reference evidence="12 13" key="1">
    <citation type="submission" date="2020-02" db="EMBL/GenBank/DDBJ databases">
        <authorList>
            <person name="Zhang X.-Y."/>
        </authorList>
    </citation>
    <scope>NUCLEOTIDE SEQUENCE [LARGE SCALE GENOMIC DNA]</scope>
    <source>
        <strain evidence="12 13">C33</strain>
    </source>
</reference>
<sequence>MLRFLSIRDFAIIEHIELEFDAGFNVISGETGAGKSILIDALGLLLGDRASAGQVASGARRADLSAEFDLAAQPAARQWLEEQALDEGDHLLLRRVMSAEGGSRAWINGRTATIGQLAELGTRLIEIHGQHEHQLLARPGVQRAILDRQVDAHALSAVRDAFREWHCVRAELDEFERDCGDSSQLELLQFQHRELKSLDLQPGEYQTLEQDQERLARGDEIRAGLERARTALGDDSSPNARELLLQAGQALEQVSALDSRLGEILALLQEASINVDEALVGLERFDQPEHEDAQALEQLNRRLEQCLDLARKHRVRPEDLPALGDELATRLDRLAHQDERREELSSRLDAAASRWQKAADHLSEQRRQAAAELGRITRDKLAELGMTRASLTAEIKPRSRPEPAEHGQDEVEFRFSANAGQAPQALHKVASGGELSRISLALMIAARPASERPARVFDEVDAGIGGETAHVVGSFLREAAAGSQAFCVTHLAQVAARADHQFRVIKSERNKQTKIVVERLDRAAREEELARMLGNRQSAGSLAHAREMLDES</sequence>
<evidence type="ECO:0000256" key="10">
    <source>
        <dbReference type="SAM" id="Coils"/>
    </source>
</evidence>
<evidence type="ECO:0000256" key="3">
    <source>
        <dbReference type="ARBA" id="ARBA00021315"/>
    </source>
</evidence>